<comment type="caution">
    <text evidence="2">The sequence shown here is derived from an EMBL/GenBank/DDBJ whole genome shotgun (WGS) entry which is preliminary data.</text>
</comment>
<protein>
    <submittedName>
        <fullName evidence="2">Uncharacterized protein</fullName>
    </submittedName>
</protein>
<accession>A0AAD5PH30</accession>
<dbReference type="EMBL" id="JAIXMP010000006">
    <property type="protein sequence ID" value="KAI9271722.1"/>
    <property type="molecule type" value="Genomic_DNA"/>
</dbReference>
<dbReference type="AlphaFoldDB" id="A0AAD5PH30"/>
<evidence type="ECO:0000313" key="2">
    <source>
        <dbReference type="EMBL" id="KAI9271722.1"/>
    </source>
</evidence>
<dbReference type="Proteomes" id="UP001209540">
    <property type="component" value="Unassembled WGS sequence"/>
</dbReference>
<name>A0AAD5PH30_9FUNG</name>
<reference evidence="2" key="1">
    <citation type="journal article" date="2022" name="IScience">
        <title>Evolution of zygomycete secretomes and the origins of terrestrial fungal ecologies.</title>
        <authorList>
            <person name="Chang Y."/>
            <person name="Wang Y."/>
            <person name="Mondo S."/>
            <person name="Ahrendt S."/>
            <person name="Andreopoulos W."/>
            <person name="Barry K."/>
            <person name="Beard J."/>
            <person name="Benny G.L."/>
            <person name="Blankenship S."/>
            <person name="Bonito G."/>
            <person name="Cuomo C."/>
            <person name="Desiro A."/>
            <person name="Gervers K.A."/>
            <person name="Hundley H."/>
            <person name="Kuo A."/>
            <person name="LaButti K."/>
            <person name="Lang B.F."/>
            <person name="Lipzen A."/>
            <person name="O'Donnell K."/>
            <person name="Pangilinan J."/>
            <person name="Reynolds N."/>
            <person name="Sandor L."/>
            <person name="Smith M.E."/>
            <person name="Tsang A."/>
            <person name="Grigoriev I.V."/>
            <person name="Stajich J.E."/>
            <person name="Spatafora J.W."/>
        </authorList>
    </citation>
    <scope>NUCLEOTIDE SEQUENCE</scope>
    <source>
        <strain evidence="2">RSA 2281</strain>
    </source>
</reference>
<proteinExistence type="predicted"/>
<keyword evidence="3" id="KW-1185">Reference proteome</keyword>
<sequence>MATNLFFCCSYRCRLLGLIASALFEFCSAVFSYGVSHGSRAMSVARRAAAPPYLYLGVGVARKILGQVTYLPDGDRDTSRSKGLLVGIDGFWRRKQVDMDYICLIQRWTDFDILSDSSWGKKKTYSCGMAASVLHFASCPTSATYAARITGAPHARIQRLEMCNLYSLCPGSFGRSMEQIMSSPLPAFSLPLFLESCSPEAKVACLAQQASRVNNLFYGKRDGRKGSSRSGNGGGSGNCGSIN</sequence>
<feature type="region of interest" description="Disordered" evidence="1">
    <location>
        <begin position="221"/>
        <end position="243"/>
    </location>
</feature>
<reference evidence="2" key="2">
    <citation type="submission" date="2023-02" db="EMBL/GenBank/DDBJ databases">
        <authorList>
            <consortium name="DOE Joint Genome Institute"/>
            <person name="Mondo S.J."/>
            <person name="Chang Y."/>
            <person name="Wang Y."/>
            <person name="Ahrendt S."/>
            <person name="Andreopoulos W."/>
            <person name="Barry K."/>
            <person name="Beard J."/>
            <person name="Benny G.L."/>
            <person name="Blankenship S."/>
            <person name="Bonito G."/>
            <person name="Cuomo C."/>
            <person name="Desiro A."/>
            <person name="Gervers K.A."/>
            <person name="Hundley H."/>
            <person name="Kuo A."/>
            <person name="LaButti K."/>
            <person name="Lang B.F."/>
            <person name="Lipzen A."/>
            <person name="O'Donnell K."/>
            <person name="Pangilinan J."/>
            <person name="Reynolds N."/>
            <person name="Sandor L."/>
            <person name="Smith M.W."/>
            <person name="Tsang A."/>
            <person name="Grigoriev I.V."/>
            <person name="Stajich J.E."/>
            <person name="Spatafora J.W."/>
        </authorList>
    </citation>
    <scope>NUCLEOTIDE SEQUENCE</scope>
    <source>
        <strain evidence="2">RSA 2281</strain>
    </source>
</reference>
<gene>
    <name evidence="2" type="ORF">BDA99DRAFT_534200</name>
</gene>
<feature type="compositionally biased region" description="Gly residues" evidence="1">
    <location>
        <begin position="231"/>
        <end position="243"/>
    </location>
</feature>
<evidence type="ECO:0000313" key="3">
    <source>
        <dbReference type="Proteomes" id="UP001209540"/>
    </source>
</evidence>
<evidence type="ECO:0000256" key="1">
    <source>
        <dbReference type="SAM" id="MobiDB-lite"/>
    </source>
</evidence>
<organism evidence="2 3">
    <name type="scientific">Phascolomyces articulosus</name>
    <dbReference type="NCBI Taxonomy" id="60185"/>
    <lineage>
        <taxon>Eukaryota</taxon>
        <taxon>Fungi</taxon>
        <taxon>Fungi incertae sedis</taxon>
        <taxon>Mucoromycota</taxon>
        <taxon>Mucoromycotina</taxon>
        <taxon>Mucoromycetes</taxon>
        <taxon>Mucorales</taxon>
        <taxon>Lichtheimiaceae</taxon>
        <taxon>Phascolomyces</taxon>
    </lineage>
</organism>